<evidence type="ECO:0000313" key="4">
    <source>
        <dbReference type="Proteomes" id="UP000005953"/>
    </source>
</evidence>
<dbReference type="HOGENOM" id="CLU_1244833_0_0_6"/>
<name>A4BJQ6_9GAMM</name>
<feature type="transmembrane region" description="Helical" evidence="1">
    <location>
        <begin position="6"/>
        <end position="26"/>
    </location>
</feature>
<evidence type="ECO:0000256" key="1">
    <source>
        <dbReference type="SAM" id="Phobius"/>
    </source>
</evidence>
<keyword evidence="1" id="KW-0472">Membrane</keyword>
<feature type="transmembrane region" description="Helical" evidence="1">
    <location>
        <begin position="38"/>
        <end position="59"/>
    </location>
</feature>
<feature type="domain" description="YEATS-Like-Associating Three TM" evidence="2">
    <location>
        <begin position="4"/>
        <end position="109"/>
    </location>
</feature>
<gene>
    <name evidence="3" type="ORF">MED297_17517</name>
</gene>
<accession>A4BJQ6</accession>
<dbReference type="OrthoDB" id="6117266at2"/>
<keyword evidence="4" id="KW-1185">Reference proteome</keyword>
<reference evidence="3 4" key="1">
    <citation type="submission" date="2006-02" db="EMBL/GenBank/DDBJ databases">
        <authorList>
            <person name="Pinhassi J."/>
            <person name="Pedros-Alio C."/>
            <person name="Ferriera S."/>
            <person name="Johnson J."/>
            <person name="Kravitz S."/>
            <person name="Halpern A."/>
            <person name="Remington K."/>
            <person name="Beeson K."/>
            <person name="Tran B."/>
            <person name="Rogers Y.-H."/>
            <person name="Friedman R."/>
            <person name="Venter J.C."/>
        </authorList>
    </citation>
    <scope>NUCLEOTIDE SEQUENCE [LARGE SCALE GENOMIC DNA]</scope>
    <source>
        <strain evidence="3 4">MED297</strain>
    </source>
</reference>
<proteinExistence type="predicted"/>
<evidence type="ECO:0000259" key="2">
    <source>
        <dbReference type="Pfam" id="PF20303"/>
    </source>
</evidence>
<feature type="transmembrane region" description="Helical" evidence="1">
    <location>
        <begin position="71"/>
        <end position="91"/>
    </location>
</feature>
<dbReference type="Proteomes" id="UP000005953">
    <property type="component" value="Unassembled WGS sequence"/>
</dbReference>
<dbReference type="RefSeq" id="WP_008043925.1">
    <property type="nucleotide sequence ID" value="NZ_CH724150.1"/>
</dbReference>
<keyword evidence="1" id="KW-0812">Transmembrane</keyword>
<dbReference type="InterPro" id="IPR046890">
    <property type="entry name" value="YLATT"/>
</dbReference>
<evidence type="ECO:0000313" key="3">
    <source>
        <dbReference type="EMBL" id="EAR07631.1"/>
    </source>
</evidence>
<keyword evidence="1" id="KW-1133">Transmembrane helix</keyword>
<organism evidence="3 4">
    <name type="scientific">Reinekea blandensis MED297</name>
    <dbReference type="NCBI Taxonomy" id="314283"/>
    <lineage>
        <taxon>Bacteria</taxon>
        <taxon>Pseudomonadati</taxon>
        <taxon>Pseudomonadota</taxon>
        <taxon>Gammaproteobacteria</taxon>
        <taxon>Oceanospirillales</taxon>
        <taxon>Saccharospirillaceae</taxon>
        <taxon>Reinekea</taxon>
    </lineage>
</organism>
<comment type="caution">
    <text evidence="3">The sequence shown here is derived from an EMBL/GenBank/DDBJ whole genome shotgun (WGS) entry which is preliminary data.</text>
</comment>
<protein>
    <recommendedName>
        <fullName evidence="2">YEATS-Like-Associating Three TM domain-containing protein</fullName>
    </recommendedName>
</protein>
<dbReference type="AlphaFoldDB" id="A4BJQ6"/>
<dbReference type="STRING" id="314283.MED297_17517"/>
<sequence>MANHIFALVAIMLMAGVFGGLLNYYMQAQVDSDNTSMPRSLVGGLAASFLVPLILFLVSSDLVVESQGNPSGMLIFAGFCLIAAWASRFAMTTVTKRIMQESQHVRERTDELLTEIRLLQRELEPLLEMETESDEGNAPVVLAPEDELDVTTANVLTALGNGRYIFRSLKGLAGETDLDEHTLNKTLGIIVARDLGGKILSKKGTRWYITQKGRQHLAASS</sequence>
<dbReference type="EMBL" id="AAOE01000036">
    <property type="protein sequence ID" value="EAR07631.1"/>
    <property type="molecule type" value="Genomic_DNA"/>
</dbReference>
<dbReference type="Pfam" id="PF20303">
    <property type="entry name" value="YLATT"/>
    <property type="match status" value="1"/>
</dbReference>